<dbReference type="Proteomes" id="UP000233469">
    <property type="component" value="Unassembled WGS sequence"/>
</dbReference>
<evidence type="ECO:0000313" key="1">
    <source>
        <dbReference type="EMBL" id="PKK72596.1"/>
    </source>
</evidence>
<reference evidence="1 2" key="2">
    <citation type="submission" date="2017-10" db="EMBL/GenBank/DDBJ databases">
        <title>Extensive intraspecific genome diversity in a model arbuscular mycorrhizal fungus.</title>
        <authorList>
            <person name="Chen E.C.H."/>
            <person name="Morin E."/>
            <person name="Baudet D."/>
            <person name="Noel J."/>
            <person name="Ndikumana S."/>
            <person name="Charron P."/>
            <person name="St-Onge C."/>
            <person name="Giorgi J."/>
            <person name="Grigoriev I.V."/>
            <person name="Roux C."/>
            <person name="Martin F.M."/>
            <person name="Corradi N."/>
        </authorList>
    </citation>
    <scope>NUCLEOTIDE SEQUENCE [LARGE SCALE GENOMIC DNA]</scope>
    <source>
        <strain evidence="1 2">C2</strain>
    </source>
</reference>
<gene>
    <name evidence="1" type="ORF">RhiirC2_742369</name>
</gene>
<accession>A0A2N1NFD4</accession>
<dbReference type="EMBL" id="LLXL01000430">
    <property type="protein sequence ID" value="PKK72596.1"/>
    <property type="molecule type" value="Genomic_DNA"/>
</dbReference>
<protein>
    <submittedName>
        <fullName evidence="1">Uncharacterized protein</fullName>
    </submittedName>
</protein>
<organism evidence="1 2">
    <name type="scientific">Rhizophagus irregularis</name>
    <dbReference type="NCBI Taxonomy" id="588596"/>
    <lineage>
        <taxon>Eukaryota</taxon>
        <taxon>Fungi</taxon>
        <taxon>Fungi incertae sedis</taxon>
        <taxon>Mucoromycota</taxon>
        <taxon>Glomeromycotina</taxon>
        <taxon>Glomeromycetes</taxon>
        <taxon>Glomerales</taxon>
        <taxon>Glomeraceae</taxon>
        <taxon>Rhizophagus</taxon>
    </lineage>
</organism>
<comment type="caution">
    <text evidence="1">The sequence shown here is derived from an EMBL/GenBank/DDBJ whole genome shotgun (WGS) entry which is preliminary data.</text>
</comment>
<evidence type="ECO:0000313" key="2">
    <source>
        <dbReference type="Proteomes" id="UP000233469"/>
    </source>
</evidence>
<name>A0A2N1NFD4_9GLOM</name>
<sequence>MLFDKNINSKDTAEYIHILTEIGKKVEIPQNIEVPSKLPIIGTGDSEFYYDDSFS</sequence>
<proteinExistence type="predicted"/>
<dbReference type="AlphaFoldDB" id="A0A2N1NFD4"/>
<dbReference type="VEuPathDB" id="FungiDB:RhiirFUN_001307"/>
<reference evidence="1 2" key="1">
    <citation type="submission" date="2016-04" db="EMBL/GenBank/DDBJ databases">
        <title>Genome analyses suggest a sexual origin of heterokaryosis in a supposedly ancient asexual fungus.</title>
        <authorList>
            <person name="Ropars J."/>
            <person name="Sedzielewska K."/>
            <person name="Noel J."/>
            <person name="Charron P."/>
            <person name="Farinelli L."/>
            <person name="Marton T."/>
            <person name="Kruger M."/>
            <person name="Pelin A."/>
            <person name="Brachmann A."/>
            <person name="Corradi N."/>
        </authorList>
    </citation>
    <scope>NUCLEOTIDE SEQUENCE [LARGE SCALE GENOMIC DNA]</scope>
    <source>
        <strain evidence="1 2">C2</strain>
    </source>
</reference>
<dbReference type="VEuPathDB" id="FungiDB:RhiirA1_539730"/>